<proteinExistence type="predicted"/>
<keyword evidence="3" id="KW-0001">2Fe-2S</keyword>
<evidence type="ECO:0000313" key="10">
    <source>
        <dbReference type="EMBL" id="TFV99844.1"/>
    </source>
</evidence>
<dbReference type="Gene3D" id="3.10.20.30">
    <property type="match status" value="1"/>
</dbReference>
<sequence length="327" mass="34805">MESPTHSAPAALERPDGRSLVVVEKTLIAASVVSIRLRRIDGGRLPDWTPGAHIDLILPNGVTRQYSLCGDPADSGEYRIAVLREAAGRGGSRFIHDLLAVGDRVGLGGPRNNFTLVPSTSYTFISGGIGITPILPMLHAAEALGSRWRLLYLGRDLSTMALVEELTVGSGDVTLHPASERGRIPLAEWIGSYDEATKVYACGPARLLESVADATRTWRPGWVRSERFTARTIDEPLRATPFEVQVFGTDITVGVGPGTSVAAALRGAGIDILTSCARGVCGTCETTVVSGEPDHRDSILSDAEQAAGDCFFPCVSRSRSDRIVIAV</sequence>
<dbReference type="InterPro" id="IPR006058">
    <property type="entry name" value="2Fe2S_fd_BS"/>
</dbReference>
<evidence type="ECO:0000256" key="6">
    <source>
        <dbReference type="ARBA" id="ARBA00023004"/>
    </source>
</evidence>
<dbReference type="GO" id="GO:0046872">
    <property type="term" value="F:metal ion binding"/>
    <property type="evidence" value="ECO:0007669"/>
    <property type="project" value="UniProtKB-KW"/>
</dbReference>
<dbReference type="RefSeq" id="WP_135118740.1">
    <property type="nucleotide sequence ID" value="NZ_SPQZ01000001.1"/>
</dbReference>
<dbReference type="PROSITE" id="PS00197">
    <property type="entry name" value="2FE2S_FER_1"/>
    <property type="match status" value="1"/>
</dbReference>
<keyword evidence="11" id="KW-1185">Reference proteome</keyword>
<dbReference type="PANTHER" id="PTHR47354:SF1">
    <property type="entry name" value="CARNITINE MONOOXYGENASE REDUCTASE SUBUNIT"/>
    <property type="match status" value="1"/>
</dbReference>
<keyword evidence="2" id="KW-0285">Flavoprotein</keyword>
<dbReference type="Gene3D" id="3.40.50.80">
    <property type="entry name" value="Nucleotide-binding domain of ferredoxin-NADP reductase (FNR) module"/>
    <property type="match status" value="1"/>
</dbReference>
<evidence type="ECO:0000256" key="1">
    <source>
        <dbReference type="ARBA" id="ARBA00001974"/>
    </source>
</evidence>
<keyword evidence="7" id="KW-0411">Iron-sulfur</keyword>
<dbReference type="InterPro" id="IPR001041">
    <property type="entry name" value="2Fe-2S_ferredoxin-type"/>
</dbReference>
<dbReference type="PANTHER" id="PTHR47354">
    <property type="entry name" value="NADH OXIDOREDUCTASE HCR"/>
    <property type="match status" value="1"/>
</dbReference>
<dbReference type="EMBL" id="SPQZ01000001">
    <property type="protein sequence ID" value="TFV99844.1"/>
    <property type="molecule type" value="Genomic_DNA"/>
</dbReference>
<dbReference type="InterPro" id="IPR050415">
    <property type="entry name" value="MRET"/>
</dbReference>
<dbReference type="CDD" id="cd00207">
    <property type="entry name" value="fer2"/>
    <property type="match status" value="1"/>
</dbReference>
<evidence type="ECO:0000256" key="5">
    <source>
        <dbReference type="ARBA" id="ARBA00023002"/>
    </source>
</evidence>
<gene>
    <name evidence="10" type="ORF">E4M00_01160</name>
</gene>
<dbReference type="PRINTS" id="PR00409">
    <property type="entry name" value="PHDIOXRDTASE"/>
</dbReference>
<reference evidence="10 11" key="1">
    <citation type="journal article" date="2018" name="J. Microbiol.">
        <title>Leifsonia flava sp. nov., a novel actinobacterium isolated from the rhizosphere of Aquilegia viridiflora.</title>
        <authorList>
            <person name="Cai Y."/>
            <person name="Tao W.Z."/>
            <person name="Ma Y.J."/>
            <person name="Cheng J."/>
            <person name="Zhang M.Y."/>
            <person name="Zhang Y.X."/>
        </authorList>
    </citation>
    <scope>NUCLEOTIDE SEQUENCE [LARGE SCALE GENOMIC DNA]</scope>
    <source>
        <strain evidence="10 11">SYP-B2174</strain>
    </source>
</reference>
<organism evidence="10 11">
    <name type="scientific">Orlajensenia leifsoniae</name>
    <dbReference type="NCBI Taxonomy" id="2561933"/>
    <lineage>
        <taxon>Bacteria</taxon>
        <taxon>Bacillati</taxon>
        <taxon>Actinomycetota</taxon>
        <taxon>Actinomycetes</taxon>
        <taxon>Micrococcales</taxon>
        <taxon>Microbacteriaceae</taxon>
        <taxon>Orlajensenia</taxon>
    </lineage>
</organism>
<accession>A0A4Y9R5D2</accession>
<keyword evidence="6" id="KW-0408">Iron</keyword>
<dbReference type="AlphaFoldDB" id="A0A4Y9R5D2"/>
<keyword evidence="5" id="KW-0560">Oxidoreductase</keyword>
<dbReference type="SUPFAM" id="SSF54292">
    <property type="entry name" value="2Fe-2S ferredoxin-like"/>
    <property type="match status" value="1"/>
</dbReference>
<dbReference type="PROSITE" id="PS51384">
    <property type="entry name" value="FAD_FR"/>
    <property type="match status" value="1"/>
</dbReference>
<dbReference type="Pfam" id="PF00111">
    <property type="entry name" value="Fer2"/>
    <property type="match status" value="1"/>
</dbReference>
<protein>
    <submittedName>
        <fullName evidence="10">Oxidoreductase</fullName>
    </submittedName>
</protein>
<evidence type="ECO:0000256" key="3">
    <source>
        <dbReference type="ARBA" id="ARBA00022714"/>
    </source>
</evidence>
<dbReference type="SUPFAM" id="SSF52343">
    <property type="entry name" value="Ferredoxin reductase-like, C-terminal NADP-linked domain"/>
    <property type="match status" value="1"/>
</dbReference>
<dbReference type="InterPro" id="IPR036010">
    <property type="entry name" value="2Fe-2S_ferredoxin-like_sf"/>
</dbReference>
<feature type="domain" description="2Fe-2S ferredoxin-type" evidence="8">
    <location>
        <begin position="242"/>
        <end position="327"/>
    </location>
</feature>
<dbReference type="GO" id="GO:0051537">
    <property type="term" value="F:2 iron, 2 sulfur cluster binding"/>
    <property type="evidence" value="ECO:0007669"/>
    <property type="project" value="UniProtKB-KW"/>
</dbReference>
<keyword evidence="4" id="KW-0479">Metal-binding</keyword>
<dbReference type="GO" id="GO:0016491">
    <property type="term" value="F:oxidoreductase activity"/>
    <property type="evidence" value="ECO:0007669"/>
    <property type="project" value="UniProtKB-KW"/>
</dbReference>
<feature type="domain" description="FAD-binding FR-type" evidence="9">
    <location>
        <begin position="15"/>
        <end position="117"/>
    </location>
</feature>
<evidence type="ECO:0000256" key="2">
    <source>
        <dbReference type="ARBA" id="ARBA00022630"/>
    </source>
</evidence>
<name>A0A4Y9R5D2_9MICO</name>
<comment type="caution">
    <text evidence="10">The sequence shown here is derived from an EMBL/GenBank/DDBJ whole genome shotgun (WGS) entry which is preliminary data.</text>
</comment>
<dbReference type="InterPro" id="IPR039261">
    <property type="entry name" value="FNR_nucleotide-bd"/>
</dbReference>
<dbReference type="InterPro" id="IPR012675">
    <property type="entry name" value="Beta-grasp_dom_sf"/>
</dbReference>
<dbReference type="PROSITE" id="PS51085">
    <property type="entry name" value="2FE2S_FER_2"/>
    <property type="match status" value="1"/>
</dbReference>
<dbReference type="Gene3D" id="2.40.30.10">
    <property type="entry name" value="Translation factors"/>
    <property type="match status" value="1"/>
</dbReference>
<evidence type="ECO:0000259" key="9">
    <source>
        <dbReference type="PROSITE" id="PS51384"/>
    </source>
</evidence>
<evidence type="ECO:0000313" key="11">
    <source>
        <dbReference type="Proteomes" id="UP000298127"/>
    </source>
</evidence>
<comment type="cofactor">
    <cofactor evidence="1">
        <name>FAD</name>
        <dbReference type="ChEBI" id="CHEBI:57692"/>
    </cofactor>
</comment>
<evidence type="ECO:0000256" key="4">
    <source>
        <dbReference type="ARBA" id="ARBA00022723"/>
    </source>
</evidence>
<dbReference type="SUPFAM" id="SSF63380">
    <property type="entry name" value="Riboflavin synthase domain-like"/>
    <property type="match status" value="1"/>
</dbReference>
<dbReference type="InterPro" id="IPR017927">
    <property type="entry name" value="FAD-bd_FR_type"/>
</dbReference>
<dbReference type="Proteomes" id="UP000298127">
    <property type="component" value="Unassembled WGS sequence"/>
</dbReference>
<dbReference type="InterPro" id="IPR017938">
    <property type="entry name" value="Riboflavin_synthase-like_b-brl"/>
</dbReference>
<dbReference type="CDD" id="cd06185">
    <property type="entry name" value="PDR_like"/>
    <property type="match status" value="1"/>
</dbReference>
<evidence type="ECO:0000256" key="7">
    <source>
        <dbReference type="ARBA" id="ARBA00023014"/>
    </source>
</evidence>
<evidence type="ECO:0000259" key="8">
    <source>
        <dbReference type="PROSITE" id="PS51085"/>
    </source>
</evidence>